<dbReference type="SMART" id="SM00028">
    <property type="entry name" value="TPR"/>
    <property type="match status" value="5"/>
</dbReference>
<accession>A0A8J9YII6</accession>
<sequence>MKRKQPSFLQRWTTENNRLVNQYLREDHDRPTSLSEFQRLVKEIQGLPPRIPSLCVELPVVFNLCYLQYTNKPQGGAEQLDLSTTICAALQRVLRGSQSGQAVLTVERLLNPDPDVTVLLTHVIQLTQGSATDIVEPVCLLATLLALHFLGSQRDTAATILQIVKECKNQASSKSGESTLAADEGHALQPHLIPNCVLSTDDLSRTVRPPVHYLLACCHYLGGNTAECLHELESQAAVQPFLPASYLKGYVLYGEKRYEESILALQDCLSSPSLDMFSKARVLNLMGCCCAQQGKPHTAIQLFREALRCDFSHYTALYNISLQYRALGLGDVELETLNLLVTALENEDSRKDSCKNQVLDLVLQLDNVAPGAASLLTGPQSGILLHQALYVLAKRCLEQERYEAAAQRYVDLLAAVLDTSVMQASTETGSPFPLLDMQTVYCEAALSLLKAQRYEDAISVCDKLLTKVPPNNQWQNDMESLNPSHNTFSQSHDALHTSHDSFKLVEDSIPSTSNHCESGDDLFGSNEDSEERTSGKMSKKRAREPSEQGGMQSFEQNTEVKSGRLKSVLPLIYKAEALYRLEEYQEAVGCYDRLLKMLYDVIPEESDTDNKTDKRTDSTQPTQKRRRTEEGFLPMIPDSGSTSKMSEVTRKLLIMKAEAYQNKGLILIGQEKLQGALQCLRLSIQSNPDSTVAMYNHTLLLWRMGRRREATHNWLQYRGVDTRLDSMQLGHLLKQKEQAISNECDNSEEGISDRHLMMLDKATLQQLMDSRAPQRGWAGSTTLSRSGLFSASTSAKNWT</sequence>
<dbReference type="Proteomes" id="UP000838412">
    <property type="component" value="Chromosome 1"/>
</dbReference>
<dbReference type="EMBL" id="OV696686">
    <property type="protein sequence ID" value="CAH1229792.1"/>
    <property type="molecule type" value="Genomic_DNA"/>
</dbReference>
<reference evidence="2" key="1">
    <citation type="submission" date="2022-01" db="EMBL/GenBank/DDBJ databases">
        <authorList>
            <person name="Braso-Vives M."/>
        </authorList>
    </citation>
    <scope>NUCLEOTIDE SEQUENCE</scope>
</reference>
<dbReference type="OrthoDB" id="6355951at2759"/>
<evidence type="ECO:0000313" key="2">
    <source>
        <dbReference type="EMBL" id="CAH1229792.1"/>
    </source>
</evidence>
<feature type="region of interest" description="Disordered" evidence="1">
    <location>
        <begin position="509"/>
        <end position="559"/>
    </location>
</feature>
<dbReference type="InterPro" id="IPR039684">
    <property type="entry name" value="FANCG"/>
</dbReference>
<gene>
    <name evidence="2" type="primary">Hypp250</name>
    <name evidence="2" type="ORF">BLAG_LOCUS898</name>
</gene>
<dbReference type="AlphaFoldDB" id="A0A8J9YII6"/>
<dbReference type="Pfam" id="PF13181">
    <property type="entry name" value="TPR_8"/>
    <property type="match status" value="1"/>
</dbReference>
<name>A0A8J9YII6_BRALA</name>
<organism evidence="2 3">
    <name type="scientific">Branchiostoma lanceolatum</name>
    <name type="common">Common lancelet</name>
    <name type="synonym">Amphioxus lanceolatum</name>
    <dbReference type="NCBI Taxonomy" id="7740"/>
    <lineage>
        <taxon>Eukaryota</taxon>
        <taxon>Metazoa</taxon>
        <taxon>Chordata</taxon>
        <taxon>Cephalochordata</taxon>
        <taxon>Leptocardii</taxon>
        <taxon>Amphioxiformes</taxon>
        <taxon>Branchiostomatidae</taxon>
        <taxon>Branchiostoma</taxon>
    </lineage>
</organism>
<dbReference type="GO" id="GO:0036297">
    <property type="term" value="P:interstrand cross-link repair"/>
    <property type="evidence" value="ECO:0007669"/>
    <property type="project" value="InterPro"/>
</dbReference>
<proteinExistence type="predicted"/>
<dbReference type="SUPFAM" id="SSF48452">
    <property type="entry name" value="TPR-like"/>
    <property type="match status" value="2"/>
</dbReference>
<evidence type="ECO:0000313" key="3">
    <source>
        <dbReference type="Proteomes" id="UP000838412"/>
    </source>
</evidence>
<dbReference type="Gene3D" id="1.25.40.10">
    <property type="entry name" value="Tetratricopeptide repeat domain"/>
    <property type="match status" value="3"/>
</dbReference>
<evidence type="ECO:0000256" key="1">
    <source>
        <dbReference type="SAM" id="MobiDB-lite"/>
    </source>
</evidence>
<feature type="region of interest" description="Disordered" evidence="1">
    <location>
        <begin position="605"/>
        <end position="643"/>
    </location>
</feature>
<dbReference type="GO" id="GO:0043240">
    <property type="term" value="C:Fanconi anaemia nuclear complex"/>
    <property type="evidence" value="ECO:0007669"/>
    <property type="project" value="InterPro"/>
</dbReference>
<dbReference type="InterPro" id="IPR019734">
    <property type="entry name" value="TPR_rpt"/>
</dbReference>
<feature type="compositionally biased region" description="Basic and acidic residues" evidence="1">
    <location>
        <begin position="608"/>
        <end position="617"/>
    </location>
</feature>
<keyword evidence="3" id="KW-1185">Reference proteome</keyword>
<protein>
    <submittedName>
        <fullName evidence="2">Hypp250 protein</fullName>
    </submittedName>
</protein>
<dbReference type="InterPro" id="IPR011990">
    <property type="entry name" value="TPR-like_helical_dom_sf"/>
</dbReference>
<dbReference type="PANTHER" id="PTHR15254">
    <property type="entry name" value="FANCONI ANEMIA GROUP G PROTEIN FAMILY MEMBER"/>
    <property type="match status" value="1"/>
</dbReference>
<feature type="compositionally biased region" description="Polar residues" evidence="1">
    <location>
        <begin position="549"/>
        <end position="559"/>
    </location>
</feature>
<dbReference type="PANTHER" id="PTHR15254:SF2">
    <property type="entry name" value="FANCONI ANEMIA GROUP G PROTEIN"/>
    <property type="match status" value="1"/>
</dbReference>